<dbReference type="PROSITE" id="PS50977">
    <property type="entry name" value="HTH_TETR_2"/>
    <property type="match status" value="1"/>
</dbReference>
<sequence length="209" mass="22343">MPNGRSVLLAAATQAFANDGFKNADLRGIAAAAGVSPNLVRVHFGNKSKLWEVCLDAIVETVKPTMAEVAEIAGDDQKTLVERLRGIVACLAVFFASHPEVREFVTRHFADTPERASLVTNRLSKPAYETCREVFAAGIQAGIIRSAHPALFFALLSRASSQPASFPMLLSSLAPEIDTDVARNLMTETIVATLIHEPASVSVCPEAGQ</sequence>
<keyword evidence="2 4" id="KW-0238">DNA-binding</keyword>
<evidence type="ECO:0000256" key="1">
    <source>
        <dbReference type="ARBA" id="ARBA00023015"/>
    </source>
</evidence>
<proteinExistence type="predicted"/>
<keyword evidence="3" id="KW-0804">Transcription</keyword>
<dbReference type="SUPFAM" id="SSF48498">
    <property type="entry name" value="Tetracyclin repressor-like, C-terminal domain"/>
    <property type="match status" value="1"/>
</dbReference>
<name>B2ICV2_BEII9</name>
<dbReference type="InterPro" id="IPR009057">
    <property type="entry name" value="Homeodomain-like_sf"/>
</dbReference>
<dbReference type="GO" id="GO:0000976">
    <property type="term" value="F:transcription cis-regulatory region binding"/>
    <property type="evidence" value="ECO:0007669"/>
    <property type="project" value="TreeGrafter"/>
</dbReference>
<dbReference type="STRING" id="395963.Bind_1746"/>
<dbReference type="KEGG" id="bid:Bind_1746"/>
<feature type="domain" description="HTH tetR-type" evidence="5">
    <location>
        <begin position="2"/>
        <end position="62"/>
    </location>
</feature>
<dbReference type="InterPro" id="IPR036271">
    <property type="entry name" value="Tet_transcr_reg_TetR-rel_C_sf"/>
</dbReference>
<dbReference type="RefSeq" id="WP_012384733.1">
    <property type="nucleotide sequence ID" value="NC_010581.1"/>
</dbReference>
<gene>
    <name evidence="6" type="ordered locus">Bind_1746</name>
</gene>
<evidence type="ECO:0000256" key="2">
    <source>
        <dbReference type="ARBA" id="ARBA00023125"/>
    </source>
</evidence>
<dbReference type="eggNOG" id="COG1309">
    <property type="taxonomic scope" value="Bacteria"/>
</dbReference>
<dbReference type="InterPro" id="IPR050109">
    <property type="entry name" value="HTH-type_TetR-like_transc_reg"/>
</dbReference>
<organism evidence="6 7">
    <name type="scientific">Beijerinckia indica subsp. indica (strain ATCC 9039 / DSM 1715 / NCIMB 8712)</name>
    <dbReference type="NCBI Taxonomy" id="395963"/>
    <lineage>
        <taxon>Bacteria</taxon>
        <taxon>Pseudomonadati</taxon>
        <taxon>Pseudomonadota</taxon>
        <taxon>Alphaproteobacteria</taxon>
        <taxon>Hyphomicrobiales</taxon>
        <taxon>Beijerinckiaceae</taxon>
        <taxon>Beijerinckia</taxon>
    </lineage>
</organism>
<dbReference type="GO" id="GO:0003700">
    <property type="term" value="F:DNA-binding transcription factor activity"/>
    <property type="evidence" value="ECO:0007669"/>
    <property type="project" value="TreeGrafter"/>
</dbReference>
<dbReference type="AlphaFoldDB" id="B2ICV2"/>
<dbReference type="InterPro" id="IPR001647">
    <property type="entry name" value="HTH_TetR"/>
</dbReference>
<dbReference type="Proteomes" id="UP000001695">
    <property type="component" value="Chromosome"/>
</dbReference>
<dbReference type="PRINTS" id="PR00455">
    <property type="entry name" value="HTHTETR"/>
</dbReference>
<protein>
    <submittedName>
        <fullName evidence="6">Transcriptional regulator, TetR family</fullName>
    </submittedName>
</protein>
<evidence type="ECO:0000256" key="3">
    <source>
        <dbReference type="ARBA" id="ARBA00023163"/>
    </source>
</evidence>
<dbReference type="SUPFAM" id="SSF46689">
    <property type="entry name" value="Homeodomain-like"/>
    <property type="match status" value="1"/>
</dbReference>
<feature type="DNA-binding region" description="H-T-H motif" evidence="4">
    <location>
        <begin position="25"/>
        <end position="44"/>
    </location>
</feature>
<evidence type="ECO:0000259" key="5">
    <source>
        <dbReference type="PROSITE" id="PS50977"/>
    </source>
</evidence>
<evidence type="ECO:0000256" key="4">
    <source>
        <dbReference type="PROSITE-ProRule" id="PRU00335"/>
    </source>
</evidence>
<reference evidence="7" key="1">
    <citation type="submission" date="2008-03" db="EMBL/GenBank/DDBJ databases">
        <title>Complete sequence of chromosome of Beijerinckia indica subsp. indica ATCC 9039.</title>
        <authorList>
            <consortium name="US DOE Joint Genome Institute"/>
            <person name="Copeland A."/>
            <person name="Lucas S."/>
            <person name="Lapidus A."/>
            <person name="Glavina del Rio T."/>
            <person name="Dalin E."/>
            <person name="Tice H."/>
            <person name="Bruce D."/>
            <person name="Goodwin L."/>
            <person name="Pitluck S."/>
            <person name="LaButti K."/>
            <person name="Schmutz J."/>
            <person name="Larimer F."/>
            <person name="Land M."/>
            <person name="Hauser L."/>
            <person name="Kyrpides N."/>
            <person name="Mikhailova N."/>
            <person name="Dunfield P.F."/>
            <person name="Dedysh S.N."/>
            <person name="Liesack W."/>
            <person name="Saw J.H."/>
            <person name="Alam M."/>
            <person name="Chen Y."/>
            <person name="Murrell J.C."/>
            <person name="Richardson P."/>
        </authorList>
    </citation>
    <scope>NUCLEOTIDE SEQUENCE [LARGE SCALE GENOMIC DNA]</scope>
    <source>
        <strain evidence="7">ATCC 9039 / DSM 1715 / NCIMB 8712</strain>
    </source>
</reference>
<evidence type="ECO:0000313" key="6">
    <source>
        <dbReference type="EMBL" id="ACB95376.1"/>
    </source>
</evidence>
<dbReference type="HOGENOM" id="CLU_069356_1_3_5"/>
<dbReference type="Gene3D" id="1.10.357.10">
    <property type="entry name" value="Tetracycline Repressor, domain 2"/>
    <property type="match status" value="1"/>
</dbReference>
<dbReference type="EMBL" id="CP001016">
    <property type="protein sequence ID" value="ACB95376.1"/>
    <property type="molecule type" value="Genomic_DNA"/>
</dbReference>
<dbReference type="Pfam" id="PF00440">
    <property type="entry name" value="TetR_N"/>
    <property type="match status" value="1"/>
</dbReference>
<dbReference type="PANTHER" id="PTHR30055">
    <property type="entry name" value="HTH-TYPE TRANSCRIPTIONAL REGULATOR RUTR"/>
    <property type="match status" value="1"/>
</dbReference>
<keyword evidence="1" id="KW-0805">Transcription regulation</keyword>
<accession>B2ICV2</accession>
<evidence type="ECO:0000313" key="7">
    <source>
        <dbReference type="Proteomes" id="UP000001695"/>
    </source>
</evidence>
<dbReference type="PANTHER" id="PTHR30055:SF234">
    <property type="entry name" value="HTH-TYPE TRANSCRIPTIONAL REGULATOR BETI"/>
    <property type="match status" value="1"/>
</dbReference>
<keyword evidence="7" id="KW-1185">Reference proteome</keyword>
<reference evidence="6 7" key="2">
    <citation type="journal article" date="2010" name="J. Bacteriol.">
        <title>Complete genome sequence of Beijerinckia indica subsp. indica.</title>
        <authorList>
            <person name="Tamas I."/>
            <person name="Dedysh S.N."/>
            <person name="Liesack W."/>
            <person name="Stott M.B."/>
            <person name="Alam M."/>
            <person name="Murrell J.C."/>
            <person name="Dunfield P.F."/>
        </authorList>
    </citation>
    <scope>NUCLEOTIDE SEQUENCE [LARGE SCALE GENOMIC DNA]</scope>
    <source>
        <strain evidence="7">ATCC 9039 / DSM 1715 / NCIMB 8712</strain>
    </source>
</reference>